<reference evidence="2 3" key="1">
    <citation type="submission" date="2017-06" db="EMBL/GenBank/DDBJ databases">
        <title>A platform for efficient transgenesis in Macrostomum lignano, a flatworm model organism for stem cell research.</title>
        <authorList>
            <person name="Berezikov E."/>
        </authorList>
    </citation>
    <scope>NUCLEOTIDE SEQUENCE [LARGE SCALE GENOMIC DNA]</scope>
    <source>
        <strain evidence="2">DV1</strain>
        <tissue evidence="2">Whole organism</tissue>
    </source>
</reference>
<feature type="compositionally biased region" description="Basic residues" evidence="1">
    <location>
        <begin position="215"/>
        <end position="240"/>
    </location>
</feature>
<feature type="non-terminal residue" evidence="2">
    <location>
        <position position="1"/>
    </location>
</feature>
<accession>A0A267DIS6</accession>
<feature type="compositionally biased region" description="Gly residues" evidence="1">
    <location>
        <begin position="108"/>
        <end position="162"/>
    </location>
</feature>
<feature type="region of interest" description="Disordered" evidence="1">
    <location>
        <begin position="98"/>
        <end position="260"/>
    </location>
</feature>
<organism evidence="2 3">
    <name type="scientific">Macrostomum lignano</name>
    <dbReference type="NCBI Taxonomy" id="282301"/>
    <lineage>
        <taxon>Eukaryota</taxon>
        <taxon>Metazoa</taxon>
        <taxon>Spiralia</taxon>
        <taxon>Lophotrochozoa</taxon>
        <taxon>Platyhelminthes</taxon>
        <taxon>Rhabditophora</taxon>
        <taxon>Macrostomorpha</taxon>
        <taxon>Macrostomida</taxon>
        <taxon>Macrostomidae</taxon>
        <taxon>Macrostomum</taxon>
    </lineage>
</organism>
<gene>
    <name evidence="2" type="ORF">BOX15_Mlig001710g3</name>
</gene>
<name>A0A267DIS6_9PLAT</name>
<protein>
    <submittedName>
        <fullName evidence="2">Uncharacterized protein</fullName>
    </submittedName>
</protein>
<proteinExistence type="predicted"/>
<evidence type="ECO:0000256" key="1">
    <source>
        <dbReference type="SAM" id="MobiDB-lite"/>
    </source>
</evidence>
<evidence type="ECO:0000313" key="3">
    <source>
        <dbReference type="Proteomes" id="UP000215902"/>
    </source>
</evidence>
<evidence type="ECO:0000313" key="2">
    <source>
        <dbReference type="EMBL" id="PAA49171.1"/>
    </source>
</evidence>
<dbReference type="Proteomes" id="UP000215902">
    <property type="component" value="Unassembled WGS sequence"/>
</dbReference>
<comment type="caution">
    <text evidence="2">The sequence shown here is derived from an EMBL/GenBank/DDBJ whole genome shotgun (WGS) entry which is preliminary data.</text>
</comment>
<dbReference type="EMBL" id="NIVC01003958">
    <property type="protein sequence ID" value="PAA49171.1"/>
    <property type="molecule type" value="Genomic_DNA"/>
</dbReference>
<keyword evidence="3" id="KW-1185">Reference proteome</keyword>
<sequence length="289" mass="29887">APTAIAMSSNALFLIDIVRDSGGSREAGNFVIKNLRRTSRRKTSWTRTTAGGCLVSSRHQETAVLAAGVPAAPRQNEAAQPGLSERRRARLRLRQLDNFIPRLQCQPAGGGKGGGGGGGEGGGGGQGGGGQGGGSQGGGGQGGGGQGGGGQGGGGQGGGGQRQLGSHAVVQPAQRLGAPPPILTPGSERPGGEPQRLAQPRLPTVPRRWQIGSSRRLRRRRHPHRHLSRSRSRSRSRKRSSGQAESGRAVPSTSWATGPASRCATKRRFKAGELRCTLTFLNAKLTLAY</sequence>
<dbReference type="AlphaFoldDB" id="A0A267DIS6"/>